<name>A0A4U8SC04_9HELI</name>
<dbReference type="AlphaFoldDB" id="A0A4U8SC04"/>
<dbReference type="InterPro" id="IPR055041">
    <property type="entry name" value="Ape1_N"/>
</dbReference>
<dbReference type="OrthoDB" id="5318134at2"/>
<dbReference type="Proteomes" id="UP000029878">
    <property type="component" value="Unassembled WGS sequence"/>
</dbReference>
<dbReference type="GO" id="GO:0016788">
    <property type="term" value="F:hydrolase activity, acting on ester bonds"/>
    <property type="evidence" value="ECO:0007669"/>
    <property type="project" value="UniProtKB-ARBA"/>
</dbReference>
<comment type="caution">
    <text evidence="4">The sequence shown here is derived from an EMBL/GenBank/DDBJ whole genome shotgun (WGS) entry which is preliminary data.</text>
</comment>
<evidence type="ECO:0000313" key="5">
    <source>
        <dbReference type="Proteomes" id="UP000029878"/>
    </source>
</evidence>
<sequence length="400" mass="46473">MKKYAICFIACCALINSINAQTLTFLELNPQYKSYMEHAVLQNYMEHSILLKQLKHKWKRRKDLRIRVFGDSHVASDFITNELRNILGNINAIGFTYPLMPSYHQTLLLEYQNDGFLVLDSRKPSDYADYPMGGVVAYPESLPASIKLSINPRQIRAWNNNFIIQIVFKNDNTKEALRIEDADSKSYTLHANKSDVWEIVNLKLRFPITIHALSKEVKLGGYFIYKEKESNIVEHLGINGVRSDIWKKWDKEILEQELQVLDYDIIMLCYGSNDAMYDVLKEERFIENYREFISTLKQYNPNAIIILMSPPPVLLPVDASKKRYENAKTFRPVKEAILKVAKLENIMLFDIDEFIEKNGTKHAWTELNLSKKDVHLTPQGYKLIAHGIYQALINAMKDIK</sequence>
<dbReference type="PANTHER" id="PTHR30383:SF29">
    <property type="entry name" value="SGNH HYDROLASE-TYPE ESTERASE DOMAIN-CONTAINING PROTEIN"/>
    <property type="match status" value="1"/>
</dbReference>
<dbReference type="Gene3D" id="2.60.120.1360">
    <property type="match status" value="1"/>
</dbReference>
<dbReference type="SUPFAM" id="SSF52266">
    <property type="entry name" value="SGNH hydrolase"/>
    <property type="match status" value="1"/>
</dbReference>
<evidence type="ECO:0000259" key="2">
    <source>
        <dbReference type="Pfam" id="PF13472"/>
    </source>
</evidence>
<evidence type="ECO:0000313" key="4">
    <source>
        <dbReference type="EMBL" id="TLD83595.1"/>
    </source>
</evidence>
<keyword evidence="1" id="KW-0732">Signal</keyword>
<feature type="domain" description="SGNH hydrolase-type esterase" evidence="2">
    <location>
        <begin position="233"/>
        <end position="383"/>
    </location>
</feature>
<dbReference type="Pfam" id="PF22753">
    <property type="entry name" value="Ape1_N"/>
    <property type="match status" value="1"/>
</dbReference>
<reference evidence="4 5" key="1">
    <citation type="journal article" date="2014" name="Genome Announc.">
        <title>Draft genome sequences of eight enterohepatic helicobacter species isolated from both laboratory and wild rodents.</title>
        <authorList>
            <person name="Sheh A."/>
            <person name="Shen Z."/>
            <person name="Fox J.G."/>
        </authorList>
    </citation>
    <scope>NUCLEOTIDE SEQUENCE [LARGE SCALE GENOMIC DNA]</scope>
    <source>
        <strain evidence="4 5">ATCC 700114</strain>
    </source>
</reference>
<organism evidence="4 5">
    <name type="scientific">Helicobacter trogontum</name>
    <dbReference type="NCBI Taxonomy" id="50960"/>
    <lineage>
        <taxon>Bacteria</taxon>
        <taxon>Pseudomonadati</taxon>
        <taxon>Campylobacterota</taxon>
        <taxon>Epsilonproteobacteria</taxon>
        <taxon>Campylobacterales</taxon>
        <taxon>Helicobacteraceae</taxon>
        <taxon>Helicobacter</taxon>
    </lineage>
</organism>
<feature type="domain" description="Peptidoglycan O-acetylesterase N-terminal" evidence="3">
    <location>
        <begin position="93"/>
        <end position="209"/>
    </location>
</feature>
<gene>
    <name evidence="4" type="ORF">LS81_004250</name>
</gene>
<feature type="chain" id="PRO_5020481678" evidence="1">
    <location>
        <begin position="21"/>
        <end position="400"/>
    </location>
</feature>
<accession>A0A4U8SC04</accession>
<dbReference type="RefSeq" id="WP_034344913.1">
    <property type="nucleotide sequence ID" value="NZ_FZNG01000024.1"/>
</dbReference>
<evidence type="ECO:0000256" key="1">
    <source>
        <dbReference type="SAM" id="SignalP"/>
    </source>
</evidence>
<dbReference type="InterPro" id="IPR036514">
    <property type="entry name" value="SGNH_hydro_sf"/>
</dbReference>
<dbReference type="Pfam" id="PF13472">
    <property type="entry name" value="Lipase_GDSL_2"/>
    <property type="match status" value="1"/>
</dbReference>
<dbReference type="InterPro" id="IPR051532">
    <property type="entry name" value="Ester_Hydrolysis_Enzymes"/>
</dbReference>
<dbReference type="InterPro" id="IPR013830">
    <property type="entry name" value="SGNH_hydro"/>
</dbReference>
<evidence type="ECO:0000259" key="3">
    <source>
        <dbReference type="Pfam" id="PF22753"/>
    </source>
</evidence>
<feature type="signal peptide" evidence="1">
    <location>
        <begin position="1"/>
        <end position="20"/>
    </location>
</feature>
<dbReference type="EMBL" id="JRPL02000007">
    <property type="protein sequence ID" value="TLD83595.1"/>
    <property type="molecule type" value="Genomic_DNA"/>
</dbReference>
<dbReference type="Gene3D" id="3.40.50.1110">
    <property type="entry name" value="SGNH hydrolase"/>
    <property type="match status" value="1"/>
</dbReference>
<dbReference type="PANTHER" id="PTHR30383">
    <property type="entry name" value="THIOESTERASE 1/PROTEASE 1/LYSOPHOSPHOLIPASE L1"/>
    <property type="match status" value="1"/>
</dbReference>
<proteinExistence type="predicted"/>
<protein>
    <submittedName>
        <fullName evidence="4">Uncharacterized protein</fullName>
    </submittedName>
</protein>